<gene>
    <name evidence="1" type="ORF">JI435_415690</name>
</gene>
<name>A0A7U2F8X6_PHANO</name>
<accession>A0A7U2F8X6</accession>
<evidence type="ECO:0000313" key="2">
    <source>
        <dbReference type="Proteomes" id="UP000663193"/>
    </source>
</evidence>
<organism evidence="1 2">
    <name type="scientific">Phaeosphaeria nodorum (strain SN15 / ATCC MYA-4574 / FGSC 10173)</name>
    <name type="common">Glume blotch fungus</name>
    <name type="synonym">Parastagonospora nodorum</name>
    <dbReference type="NCBI Taxonomy" id="321614"/>
    <lineage>
        <taxon>Eukaryota</taxon>
        <taxon>Fungi</taxon>
        <taxon>Dikarya</taxon>
        <taxon>Ascomycota</taxon>
        <taxon>Pezizomycotina</taxon>
        <taxon>Dothideomycetes</taxon>
        <taxon>Pleosporomycetidae</taxon>
        <taxon>Pleosporales</taxon>
        <taxon>Pleosporineae</taxon>
        <taxon>Phaeosphaeriaceae</taxon>
        <taxon>Parastagonospora</taxon>
    </lineage>
</organism>
<sequence>MFREQIIRPVVKHQRTARRQAKQRVIKRDYGVSAFDMLAGNDSGDATAKGQSDLLWVHL</sequence>
<proteinExistence type="predicted"/>
<evidence type="ECO:0000313" key="1">
    <source>
        <dbReference type="EMBL" id="QRD00717.1"/>
    </source>
</evidence>
<reference evidence="2" key="1">
    <citation type="journal article" date="2021" name="BMC Genomics">
        <title>Chromosome-level genome assembly and manually-curated proteome of model necrotroph Parastagonospora nodorum Sn15 reveals a genome-wide trove of candidate effector homologs, and redundancy of virulence-related functions within an accessory chromosome.</title>
        <authorList>
            <person name="Bertazzoni S."/>
            <person name="Jones D.A.B."/>
            <person name="Phan H.T."/>
            <person name="Tan K.-C."/>
            <person name="Hane J.K."/>
        </authorList>
    </citation>
    <scope>NUCLEOTIDE SEQUENCE [LARGE SCALE GENOMIC DNA]</scope>
    <source>
        <strain evidence="2">SN15 / ATCC MYA-4574 / FGSC 10173)</strain>
    </source>
</reference>
<protein>
    <submittedName>
        <fullName evidence="1">Uncharacterized protein</fullName>
    </submittedName>
</protein>
<dbReference type="Proteomes" id="UP000663193">
    <property type="component" value="Chromosome 11"/>
</dbReference>
<dbReference type="AlphaFoldDB" id="A0A7U2F8X6"/>
<dbReference type="VEuPathDB" id="FungiDB:JI435_415690"/>
<dbReference type="EMBL" id="CP069033">
    <property type="protein sequence ID" value="QRD00717.1"/>
    <property type="molecule type" value="Genomic_DNA"/>
</dbReference>
<keyword evidence="2" id="KW-1185">Reference proteome</keyword>